<dbReference type="Proteomes" id="UP001595872">
    <property type="component" value="Unassembled WGS sequence"/>
</dbReference>
<sequence>MMRTPREQRQLDQLAELLSAAGWTTVARYELSPRLLRVTHPALDRTGLTVHVEPLVARNCEVAWFSDGVGRYLGTCYQLPQVMAAIHDLLGPLVADAGWPVPADALPNRRNWQQLMKKGLR</sequence>
<gene>
    <name evidence="1" type="ORF">ACFPCY_35260</name>
</gene>
<dbReference type="RefSeq" id="WP_378262677.1">
    <property type="nucleotide sequence ID" value="NZ_JBHSIT010000012.1"/>
</dbReference>
<keyword evidence="2" id="KW-1185">Reference proteome</keyword>
<reference evidence="2" key="1">
    <citation type="journal article" date="2019" name="Int. J. Syst. Evol. Microbiol.">
        <title>The Global Catalogue of Microorganisms (GCM) 10K type strain sequencing project: providing services to taxonomists for standard genome sequencing and annotation.</title>
        <authorList>
            <consortium name="The Broad Institute Genomics Platform"/>
            <consortium name="The Broad Institute Genome Sequencing Center for Infectious Disease"/>
            <person name="Wu L."/>
            <person name="Ma J."/>
        </authorList>
    </citation>
    <scope>NUCLEOTIDE SEQUENCE [LARGE SCALE GENOMIC DNA]</scope>
    <source>
        <strain evidence="2">KLKA75</strain>
    </source>
</reference>
<dbReference type="EMBL" id="JBHSIT010000012">
    <property type="protein sequence ID" value="MFC4912605.1"/>
    <property type="molecule type" value="Genomic_DNA"/>
</dbReference>
<organism evidence="1 2">
    <name type="scientific">Actinomadura gamaensis</name>
    <dbReference type="NCBI Taxonomy" id="1763541"/>
    <lineage>
        <taxon>Bacteria</taxon>
        <taxon>Bacillati</taxon>
        <taxon>Actinomycetota</taxon>
        <taxon>Actinomycetes</taxon>
        <taxon>Streptosporangiales</taxon>
        <taxon>Thermomonosporaceae</taxon>
        <taxon>Actinomadura</taxon>
    </lineage>
</organism>
<proteinExistence type="predicted"/>
<name>A0ABV9U7T1_9ACTN</name>
<protein>
    <submittedName>
        <fullName evidence="1">Uncharacterized protein</fullName>
    </submittedName>
</protein>
<accession>A0ABV9U7T1</accession>
<comment type="caution">
    <text evidence="1">The sequence shown here is derived from an EMBL/GenBank/DDBJ whole genome shotgun (WGS) entry which is preliminary data.</text>
</comment>
<evidence type="ECO:0000313" key="1">
    <source>
        <dbReference type="EMBL" id="MFC4912605.1"/>
    </source>
</evidence>
<evidence type="ECO:0000313" key="2">
    <source>
        <dbReference type="Proteomes" id="UP001595872"/>
    </source>
</evidence>